<dbReference type="EMBL" id="PJRS01000010">
    <property type="protein sequence ID" value="PLR28144.1"/>
    <property type="molecule type" value="Genomic_DNA"/>
</dbReference>
<name>A0A2N5DQ27_9CAUL</name>
<dbReference type="CDD" id="cd08054">
    <property type="entry name" value="gp6"/>
    <property type="match status" value="1"/>
</dbReference>
<evidence type="ECO:0000313" key="1">
    <source>
        <dbReference type="EMBL" id="PLR28144.1"/>
    </source>
</evidence>
<keyword evidence="2" id="KW-1185">Reference proteome</keyword>
<accession>A0A2N5DQ27</accession>
<comment type="caution">
    <text evidence="1">The sequence shown here is derived from an EMBL/GenBank/DDBJ whole genome shotgun (WGS) entry which is preliminary data.</text>
</comment>
<dbReference type="InterPro" id="IPR021146">
    <property type="entry name" value="Phage_gp6-like_head-tail"/>
</dbReference>
<sequence length="101" mass="10747">MLNVVVTATGPLFTLDEAKVHLNVLHADDDTNIEVLSNAAVAAVLQHCNIATVPEGDIPEAAFKVASLIVLSVLYGGGQLDAARLPASARMLVDPYRWLRV</sequence>
<dbReference type="NCBIfam" id="TIGR01560">
    <property type="entry name" value="put_DNA_pack"/>
    <property type="match status" value="1"/>
</dbReference>
<evidence type="ECO:0000313" key="2">
    <source>
        <dbReference type="Proteomes" id="UP000234479"/>
    </source>
</evidence>
<dbReference type="Proteomes" id="UP000234479">
    <property type="component" value="Unassembled WGS sequence"/>
</dbReference>
<proteinExistence type="predicted"/>
<gene>
    <name evidence="1" type="ORF">SGCZBJ_03815</name>
</gene>
<reference evidence="1 2" key="1">
    <citation type="submission" date="2017-12" db="EMBL/GenBank/DDBJ databases">
        <title>The genome sequence of Caulobacter sp. 410.</title>
        <authorList>
            <person name="Gao J."/>
            <person name="Mao X."/>
            <person name="Sun J."/>
        </authorList>
    </citation>
    <scope>NUCLEOTIDE SEQUENCE [LARGE SCALE GENOMIC DNA]</scope>
    <source>
        <strain evidence="1 2">410</strain>
    </source>
</reference>
<dbReference type="Pfam" id="PF05135">
    <property type="entry name" value="Phage_connect_1"/>
    <property type="match status" value="1"/>
</dbReference>
<organism evidence="1 2">
    <name type="scientific">Caulobacter zeae</name>
    <dbReference type="NCBI Taxonomy" id="2055137"/>
    <lineage>
        <taxon>Bacteria</taxon>
        <taxon>Pseudomonadati</taxon>
        <taxon>Pseudomonadota</taxon>
        <taxon>Alphaproteobacteria</taxon>
        <taxon>Caulobacterales</taxon>
        <taxon>Caulobacteraceae</taxon>
        <taxon>Caulobacter</taxon>
    </lineage>
</organism>
<dbReference type="AlphaFoldDB" id="A0A2N5DQ27"/>
<dbReference type="OrthoDB" id="8371016at2"/>
<dbReference type="InterPro" id="IPR006450">
    <property type="entry name" value="Phage_HK97_gp6-like"/>
</dbReference>
<protein>
    <submittedName>
        <fullName evidence="1">Phage gp6-like head-tail connector protein</fullName>
    </submittedName>
</protein>
<dbReference type="RefSeq" id="WP_101716697.1">
    <property type="nucleotide sequence ID" value="NZ_PJRS01000010.1"/>
</dbReference>
<dbReference type="Gene3D" id="1.10.3230.30">
    <property type="entry name" value="Phage gp6-like head-tail connector protein"/>
    <property type="match status" value="1"/>
</dbReference>